<comment type="caution">
    <text evidence="1">The sequence shown here is derived from an EMBL/GenBank/DDBJ whole genome shotgun (WGS) entry which is preliminary data.</text>
</comment>
<evidence type="ECO:0000313" key="2">
    <source>
        <dbReference type="Proteomes" id="UP001163321"/>
    </source>
</evidence>
<protein>
    <submittedName>
        <fullName evidence="1">Uncharacterized protein</fullName>
    </submittedName>
</protein>
<dbReference type="Proteomes" id="UP001163321">
    <property type="component" value="Chromosome 3"/>
</dbReference>
<name>A0ACC0WB43_9STRA</name>
<keyword evidence="2" id="KW-1185">Reference proteome</keyword>
<gene>
    <name evidence="1" type="ORF">PsorP6_006920</name>
</gene>
<accession>A0ACC0WB43</accession>
<sequence length="77" mass="9134">MKKEAQPRQKKGWKEECTKAAFISDQIDALRKEEESLVKLHSTEVETIEKSHAREIEELHELLEQVERLTREKTQTM</sequence>
<evidence type="ECO:0000313" key="1">
    <source>
        <dbReference type="EMBL" id="KAI9915999.1"/>
    </source>
</evidence>
<reference evidence="1 2" key="1">
    <citation type="journal article" date="2022" name="bioRxiv">
        <title>The genome of the oomycete Peronosclerospora sorghi, a cosmopolitan pathogen of maize and sorghum, is inflated with dispersed pseudogenes.</title>
        <authorList>
            <person name="Fletcher K."/>
            <person name="Martin F."/>
            <person name="Isakeit T."/>
            <person name="Cavanaugh K."/>
            <person name="Magill C."/>
            <person name="Michelmore R."/>
        </authorList>
    </citation>
    <scope>NUCLEOTIDE SEQUENCE [LARGE SCALE GENOMIC DNA]</scope>
    <source>
        <strain evidence="1">P6</strain>
    </source>
</reference>
<organism evidence="1 2">
    <name type="scientific">Peronosclerospora sorghi</name>
    <dbReference type="NCBI Taxonomy" id="230839"/>
    <lineage>
        <taxon>Eukaryota</taxon>
        <taxon>Sar</taxon>
        <taxon>Stramenopiles</taxon>
        <taxon>Oomycota</taxon>
        <taxon>Peronosporomycetes</taxon>
        <taxon>Peronosporales</taxon>
        <taxon>Peronosporaceae</taxon>
        <taxon>Peronosclerospora</taxon>
    </lineage>
</organism>
<proteinExistence type="predicted"/>
<dbReference type="EMBL" id="CM047582">
    <property type="protein sequence ID" value="KAI9915999.1"/>
    <property type="molecule type" value="Genomic_DNA"/>
</dbReference>